<reference evidence="3" key="2">
    <citation type="submission" date="2023-05" db="EMBL/GenBank/DDBJ databases">
        <authorList>
            <consortium name="Lawrence Berkeley National Laboratory"/>
            <person name="Steindorff A."/>
            <person name="Hensen N."/>
            <person name="Bonometti L."/>
            <person name="Westerberg I."/>
            <person name="Brannstrom I.O."/>
            <person name="Guillou S."/>
            <person name="Cros-Aarteil S."/>
            <person name="Calhoun S."/>
            <person name="Haridas S."/>
            <person name="Kuo A."/>
            <person name="Mondo S."/>
            <person name="Pangilinan J."/>
            <person name="Riley R."/>
            <person name="Labutti K."/>
            <person name="Andreopoulos B."/>
            <person name="Lipzen A."/>
            <person name="Chen C."/>
            <person name="Yanf M."/>
            <person name="Daum C."/>
            <person name="Ng V."/>
            <person name="Clum A."/>
            <person name="Ohm R."/>
            <person name="Martin F."/>
            <person name="Silar P."/>
            <person name="Natvig D."/>
            <person name="Lalanne C."/>
            <person name="Gautier V."/>
            <person name="Ament-Velasquez S.L."/>
            <person name="Kruys A."/>
            <person name="Hutchinson M.I."/>
            <person name="Powell A.J."/>
            <person name="Barry K."/>
            <person name="Miller A.N."/>
            <person name="Grigoriev I.V."/>
            <person name="Debuchy R."/>
            <person name="Gladieux P."/>
            <person name="Thoren M.H."/>
            <person name="Johannesson H."/>
        </authorList>
    </citation>
    <scope>NUCLEOTIDE SEQUENCE</scope>
    <source>
        <strain evidence="3">CBS 315.58</strain>
    </source>
</reference>
<keyword evidence="4" id="KW-1185">Reference proteome</keyword>
<feature type="region of interest" description="Disordered" evidence="1">
    <location>
        <begin position="91"/>
        <end position="115"/>
    </location>
</feature>
<feature type="domain" description="Tr-type G" evidence="2">
    <location>
        <begin position="296"/>
        <end position="545"/>
    </location>
</feature>
<gene>
    <name evidence="3" type="ORF">QBC40DRAFT_277496</name>
</gene>
<comment type="caution">
    <text evidence="3">The sequence shown here is derived from an EMBL/GenBank/DDBJ whole genome shotgun (WGS) entry which is preliminary data.</text>
</comment>
<name>A0AAN6XJU7_9PEZI</name>
<dbReference type="InterPro" id="IPR027417">
    <property type="entry name" value="P-loop_NTPase"/>
</dbReference>
<proteinExistence type="predicted"/>
<sequence>MSVFTFDPLGSDPARASSPWLRPSDPHKKASAADHPTNRKKGTTGSGLLSDYGVTKLEPEPQEGPTEYKLHLLLRSRRKYEHISTATRISGSINRPSTEPRTVKPAPAVPGCSTTAQTRQDRLEHLTTQLLWRLQQSCPYHSGTTTTVPVIPQLPDENLARNAPIKLGKLLPGLEASRGALYEIGVADDGTLAGLTRDELDESLNTLRIMAASLGCNMKVLRKIAVGDCEWIESSDSEQESNLGPSCRRRQAKLWVAEALVTPDLRPRDASHANVTQSAGLPDPTDGPLSTDQLRVTLTGPTTSGKSTLLGALSTGTLDNGRGKGRLGLLKHLHEVASGITSSVTQELIGYHGDKIINYGHQEVESWIDIHNYTKSGRLVYLVDSAGHPKYRRTILRGIVGWAPHWTLLCIAANGYDIPAPLEPTVDVFGPEQNIELASAHLDLCLRLRLPLVVVMTKLDLATVTIKKTLSRILSSIKKAGRVPMLVKSGPAGHADLSVVSDHDAALVKDVMEALCTNEDPSTFVPIVLTSAVDGRGIGTLHALIRSLPLPPTPTSHDFIGAALNPEQPACLFHVEDKYSLPASCALATSDADQQTDLGTVVAGYLRFGSLSIGDKVVVGPFPSDDAGSPRNTPRDQSPAGSYGLSLSHPSSAELSRIAARNAVSASAIKGEWHTASIVSIHNLRLPVQTLEAGQVGSIGIIFDQVKDENGLPTATTPRLRKGMVLAVPSQHMVSSDLSLQAVSGITAVFDKNNAAVSELSVGSLVNIYVASVRTAARVSRVSRVNATGRSDEGRSPTDDMDDVFGLGENDMRQVQAGAGGGEVEVQLDLMNTREWVELGSKVLILEGRSKDRSGLEGYVGKVVEIAE</sequence>
<evidence type="ECO:0000313" key="3">
    <source>
        <dbReference type="EMBL" id="KAK4201765.1"/>
    </source>
</evidence>
<dbReference type="Pfam" id="PF00009">
    <property type="entry name" value="GTP_EFTU"/>
    <property type="match status" value="1"/>
</dbReference>
<evidence type="ECO:0000256" key="1">
    <source>
        <dbReference type="SAM" id="MobiDB-lite"/>
    </source>
</evidence>
<feature type="region of interest" description="Disordered" evidence="1">
    <location>
        <begin position="267"/>
        <end position="289"/>
    </location>
</feature>
<dbReference type="GO" id="GO:0003746">
    <property type="term" value="F:translation elongation factor activity"/>
    <property type="evidence" value="ECO:0007669"/>
    <property type="project" value="TreeGrafter"/>
</dbReference>
<dbReference type="PANTHER" id="PTHR43721">
    <property type="entry name" value="ELONGATION FACTOR TU-RELATED"/>
    <property type="match status" value="1"/>
</dbReference>
<dbReference type="Gene3D" id="3.40.50.300">
    <property type="entry name" value="P-loop containing nucleotide triphosphate hydrolases"/>
    <property type="match status" value="1"/>
</dbReference>
<dbReference type="AlphaFoldDB" id="A0AAN6XJU7"/>
<reference evidence="3" key="1">
    <citation type="journal article" date="2023" name="Mol. Phylogenet. Evol.">
        <title>Genome-scale phylogeny and comparative genomics of the fungal order Sordariales.</title>
        <authorList>
            <person name="Hensen N."/>
            <person name="Bonometti L."/>
            <person name="Westerberg I."/>
            <person name="Brannstrom I.O."/>
            <person name="Guillou S."/>
            <person name="Cros-Aarteil S."/>
            <person name="Calhoun S."/>
            <person name="Haridas S."/>
            <person name="Kuo A."/>
            <person name="Mondo S."/>
            <person name="Pangilinan J."/>
            <person name="Riley R."/>
            <person name="LaButti K."/>
            <person name="Andreopoulos B."/>
            <person name="Lipzen A."/>
            <person name="Chen C."/>
            <person name="Yan M."/>
            <person name="Daum C."/>
            <person name="Ng V."/>
            <person name="Clum A."/>
            <person name="Steindorff A."/>
            <person name="Ohm R.A."/>
            <person name="Martin F."/>
            <person name="Silar P."/>
            <person name="Natvig D.O."/>
            <person name="Lalanne C."/>
            <person name="Gautier V."/>
            <person name="Ament-Velasquez S.L."/>
            <person name="Kruys A."/>
            <person name="Hutchinson M.I."/>
            <person name="Powell A.J."/>
            <person name="Barry K."/>
            <person name="Miller A.N."/>
            <person name="Grigoriev I.V."/>
            <person name="Debuchy R."/>
            <person name="Gladieux P."/>
            <person name="Hiltunen Thoren M."/>
            <person name="Johannesson H."/>
        </authorList>
    </citation>
    <scope>NUCLEOTIDE SEQUENCE</scope>
    <source>
        <strain evidence="3">CBS 315.58</strain>
    </source>
</reference>
<dbReference type="EMBL" id="MU863903">
    <property type="protein sequence ID" value="KAK4201765.1"/>
    <property type="molecule type" value="Genomic_DNA"/>
</dbReference>
<feature type="compositionally biased region" description="Polar residues" evidence="1">
    <location>
        <begin position="630"/>
        <end position="640"/>
    </location>
</feature>
<evidence type="ECO:0000313" key="4">
    <source>
        <dbReference type="Proteomes" id="UP001303160"/>
    </source>
</evidence>
<feature type="region of interest" description="Disordered" evidence="1">
    <location>
        <begin position="622"/>
        <end position="648"/>
    </location>
</feature>
<evidence type="ECO:0000259" key="2">
    <source>
        <dbReference type="Pfam" id="PF00009"/>
    </source>
</evidence>
<dbReference type="SUPFAM" id="SSF52540">
    <property type="entry name" value="P-loop containing nucleoside triphosphate hydrolases"/>
    <property type="match status" value="1"/>
</dbReference>
<feature type="compositionally biased region" description="Polar residues" evidence="1">
    <location>
        <begin position="91"/>
        <end position="100"/>
    </location>
</feature>
<dbReference type="Proteomes" id="UP001303160">
    <property type="component" value="Unassembled WGS sequence"/>
</dbReference>
<dbReference type="InterPro" id="IPR000795">
    <property type="entry name" value="T_Tr_GTP-bd_dom"/>
</dbReference>
<dbReference type="GO" id="GO:0003924">
    <property type="term" value="F:GTPase activity"/>
    <property type="evidence" value="ECO:0007669"/>
    <property type="project" value="InterPro"/>
</dbReference>
<dbReference type="PANTHER" id="PTHR43721:SF30">
    <property type="entry name" value="TR-TYPE G DOMAIN-CONTAINING PROTEIN"/>
    <property type="match status" value="1"/>
</dbReference>
<organism evidence="3 4">
    <name type="scientific">Triangularia verruculosa</name>
    <dbReference type="NCBI Taxonomy" id="2587418"/>
    <lineage>
        <taxon>Eukaryota</taxon>
        <taxon>Fungi</taxon>
        <taxon>Dikarya</taxon>
        <taxon>Ascomycota</taxon>
        <taxon>Pezizomycotina</taxon>
        <taxon>Sordariomycetes</taxon>
        <taxon>Sordariomycetidae</taxon>
        <taxon>Sordariales</taxon>
        <taxon>Podosporaceae</taxon>
        <taxon>Triangularia</taxon>
    </lineage>
</organism>
<dbReference type="GO" id="GO:0005525">
    <property type="term" value="F:GTP binding"/>
    <property type="evidence" value="ECO:0007669"/>
    <property type="project" value="InterPro"/>
</dbReference>
<dbReference type="InterPro" id="IPR050055">
    <property type="entry name" value="EF-Tu_GTPase"/>
</dbReference>
<accession>A0AAN6XJU7</accession>
<protein>
    <recommendedName>
        <fullName evidence="2">Tr-type G domain-containing protein</fullName>
    </recommendedName>
</protein>
<feature type="region of interest" description="Disordered" evidence="1">
    <location>
        <begin position="1"/>
        <end position="63"/>
    </location>
</feature>